<dbReference type="OrthoDB" id="10034502at2759"/>
<comment type="caution">
    <text evidence="1">The sequence shown here is derived from an EMBL/GenBank/DDBJ whole genome shotgun (WGS) entry which is preliminary data.</text>
</comment>
<organism evidence="1 2">
    <name type="scientific">Ophiocordyceps unilateralis</name>
    <name type="common">Zombie-ant fungus</name>
    <name type="synonym">Torrubia unilateralis</name>
    <dbReference type="NCBI Taxonomy" id="268505"/>
    <lineage>
        <taxon>Eukaryota</taxon>
        <taxon>Fungi</taxon>
        <taxon>Dikarya</taxon>
        <taxon>Ascomycota</taxon>
        <taxon>Pezizomycotina</taxon>
        <taxon>Sordariomycetes</taxon>
        <taxon>Hypocreomycetidae</taxon>
        <taxon>Hypocreales</taxon>
        <taxon>Ophiocordycipitaceae</taxon>
        <taxon>Ophiocordyceps</taxon>
    </lineage>
</organism>
<evidence type="ECO:0000313" key="2">
    <source>
        <dbReference type="Proteomes" id="UP000037136"/>
    </source>
</evidence>
<dbReference type="PANTHER" id="PTHR31591">
    <property type="entry name" value="UPF0613 PROTEIN PB24D3.06C"/>
    <property type="match status" value="1"/>
</dbReference>
<dbReference type="InterPro" id="IPR029058">
    <property type="entry name" value="AB_hydrolase_fold"/>
</dbReference>
<dbReference type="PANTHER" id="PTHR31591:SF7">
    <property type="entry name" value="DUF1749-DOMAIN-CONTAINING PROTEIN"/>
    <property type="match status" value="1"/>
</dbReference>
<dbReference type="Proteomes" id="UP000037136">
    <property type="component" value="Unassembled WGS sequence"/>
</dbReference>
<dbReference type="Pfam" id="PF08538">
    <property type="entry name" value="DUF1749"/>
    <property type="match status" value="1"/>
</dbReference>
<protein>
    <recommendedName>
        <fullName evidence="3">AB hydrolase-1 domain-containing protein</fullName>
    </recommendedName>
</protein>
<reference evidence="1 2" key="2">
    <citation type="journal article" date="2017" name="Sci. Rep.">
        <title>Ant-infecting Ophiocordyceps genomes reveal a high diversity of potential behavioral manipulation genes and a possible major role for enterotoxins.</title>
        <authorList>
            <person name="de Bekker C."/>
            <person name="Ohm R.A."/>
            <person name="Evans H.C."/>
            <person name="Brachmann A."/>
            <person name="Hughes D.P."/>
        </authorList>
    </citation>
    <scope>NUCLEOTIDE SEQUENCE [LARGE SCALE GENOMIC DNA]</scope>
    <source>
        <strain evidence="1 2">SC16a</strain>
    </source>
</reference>
<accession>A0A2A9PHE1</accession>
<dbReference type="AlphaFoldDB" id="A0A2A9PHE1"/>
<keyword evidence="2" id="KW-1185">Reference proteome</keyword>
<evidence type="ECO:0000313" key="1">
    <source>
        <dbReference type="EMBL" id="PFH60915.1"/>
    </source>
</evidence>
<sequence length="295" mass="32348">MGSSDAPFSVLVHPYRSPSRGTCAYELGNTSARNAVIFIGGLSDGPHTTPYILTVSRRLEEASDLGYSVFEIRLRSAFTGFGTSSLKNDVEDIAALVNHLRGLGREKIVLFGHSTGCQDCMEYAHAAKHNSPPVDGFILQAPVSDRESLDLFSPDFQATLDLANSWIAQGKADDCLPRNMVPSALGAPVSAYRLHSLWAKGGDDDYFSSDLDDETVARFWHRFTKPVLVLHSERDEFVPPNIDQAALNAKYRSANALVSPLSGLIPGTGHTVLEEEARQWLARRVEQFLRTLDGQ</sequence>
<proteinExistence type="predicted"/>
<name>A0A2A9PHE1_OPHUN</name>
<dbReference type="Gene3D" id="3.40.50.1820">
    <property type="entry name" value="alpha/beta hydrolase"/>
    <property type="match status" value="1"/>
</dbReference>
<dbReference type="EMBL" id="LAZP02000100">
    <property type="protein sequence ID" value="PFH60915.1"/>
    <property type="molecule type" value="Genomic_DNA"/>
</dbReference>
<dbReference type="SUPFAM" id="SSF53474">
    <property type="entry name" value="alpha/beta-Hydrolases"/>
    <property type="match status" value="1"/>
</dbReference>
<evidence type="ECO:0008006" key="3">
    <source>
        <dbReference type="Google" id="ProtNLM"/>
    </source>
</evidence>
<reference evidence="1 2" key="1">
    <citation type="journal article" date="2015" name="BMC Genomics">
        <title>Gene expression during zombie ant biting behavior reflects the complexity underlying fungal parasitic behavioral manipulation.</title>
        <authorList>
            <person name="de Bekker C."/>
            <person name="Ohm R.A."/>
            <person name="Loreto R.G."/>
            <person name="Sebastian A."/>
            <person name="Albert I."/>
            <person name="Merrow M."/>
            <person name="Brachmann A."/>
            <person name="Hughes D.P."/>
        </authorList>
    </citation>
    <scope>NUCLEOTIDE SEQUENCE [LARGE SCALE GENOMIC DNA]</scope>
    <source>
        <strain evidence="1 2">SC16a</strain>
    </source>
</reference>
<gene>
    <name evidence="1" type="ORF">XA68_10113</name>
</gene>
<dbReference type="InterPro" id="IPR013744">
    <property type="entry name" value="SidJ"/>
</dbReference>